<evidence type="ECO:0000256" key="5">
    <source>
        <dbReference type="ARBA" id="ARBA00023033"/>
    </source>
</evidence>
<dbReference type="Gene3D" id="3.50.50.60">
    <property type="entry name" value="FAD/NAD(P)-binding domain"/>
    <property type="match status" value="1"/>
</dbReference>
<dbReference type="PANTHER" id="PTHR13789:SF306">
    <property type="entry name" value="HYDROXYLASE, PUTATIVE-RELATED"/>
    <property type="match status" value="1"/>
</dbReference>
<dbReference type="FunFam" id="3.50.50.60:FF:000115">
    <property type="entry name" value="Salicylate hydroxylase, putative"/>
    <property type="match status" value="1"/>
</dbReference>
<evidence type="ECO:0000256" key="3">
    <source>
        <dbReference type="ARBA" id="ARBA00022827"/>
    </source>
</evidence>
<dbReference type="GO" id="GO:0071949">
    <property type="term" value="F:FAD binding"/>
    <property type="evidence" value="ECO:0007669"/>
    <property type="project" value="InterPro"/>
</dbReference>
<accession>A0A2T4A7U6</accession>
<evidence type="ECO:0000256" key="4">
    <source>
        <dbReference type="ARBA" id="ARBA00023002"/>
    </source>
</evidence>
<keyword evidence="3" id="KW-0274">FAD</keyword>
<dbReference type="Pfam" id="PF01494">
    <property type="entry name" value="FAD_binding_3"/>
    <property type="match status" value="1"/>
</dbReference>
<dbReference type="InterPro" id="IPR050493">
    <property type="entry name" value="FAD-dep_Monooxygenase_BioMet"/>
</dbReference>
<keyword evidence="8" id="KW-1185">Reference proteome</keyword>
<evidence type="ECO:0000259" key="6">
    <source>
        <dbReference type="Pfam" id="PF01494"/>
    </source>
</evidence>
<dbReference type="GeneID" id="36630020"/>
<name>A0A2T4A7U6_TRIHA</name>
<dbReference type="PANTHER" id="PTHR13789">
    <property type="entry name" value="MONOOXYGENASE"/>
    <property type="match status" value="1"/>
</dbReference>
<evidence type="ECO:0000256" key="1">
    <source>
        <dbReference type="ARBA" id="ARBA00007992"/>
    </source>
</evidence>
<dbReference type="PRINTS" id="PR00420">
    <property type="entry name" value="RNGMNOXGNASE"/>
</dbReference>
<organism evidence="7 8">
    <name type="scientific">Trichoderma harzianum CBS 226.95</name>
    <dbReference type="NCBI Taxonomy" id="983964"/>
    <lineage>
        <taxon>Eukaryota</taxon>
        <taxon>Fungi</taxon>
        <taxon>Dikarya</taxon>
        <taxon>Ascomycota</taxon>
        <taxon>Pezizomycotina</taxon>
        <taxon>Sordariomycetes</taxon>
        <taxon>Hypocreomycetidae</taxon>
        <taxon>Hypocreales</taxon>
        <taxon>Hypocreaceae</taxon>
        <taxon>Trichoderma</taxon>
    </lineage>
</organism>
<evidence type="ECO:0000313" key="8">
    <source>
        <dbReference type="Proteomes" id="UP000241690"/>
    </source>
</evidence>
<evidence type="ECO:0000313" key="7">
    <source>
        <dbReference type="EMBL" id="PTB53116.1"/>
    </source>
</evidence>
<dbReference type="AlphaFoldDB" id="A0A2T4A7U6"/>
<keyword evidence="5" id="KW-0503">Monooxygenase</keyword>
<gene>
    <name evidence="7" type="ORF">M431DRAFT_556160</name>
</gene>
<reference evidence="7 8" key="1">
    <citation type="submission" date="2016-07" db="EMBL/GenBank/DDBJ databases">
        <title>Multiple horizontal gene transfer events from other fungi enriched the ability of initially mycotrophic Trichoderma (Ascomycota) to feed on dead plant biomass.</title>
        <authorList>
            <consortium name="DOE Joint Genome Institute"/>
            <person name="Aerts A."/>
            <person name="Atanasova L."/>
            <person name="Chenthamara K."/>
            <person name="Zhang J."/>
            <person name="Grujic M."/>
            <person name="Henrissat B."/>
            <person name="Kuo A."/>
            <person name="Salamov A."/>
            <person name="Lipzen A."/>
            <person name="Labutti K."/>
            <person name="Barry K."/>
            <person name="Miao Y."/>
            <person name="Rahimi M.J."/>
            <person name="Shen Q."/>
            <person name="Grigoriev I.V."/>
            <person name="Kubicek C.P."/>
            <person name="Druzhinina I.S."/>
        </authorList>
    </citation>
    <scope>NUCLEOTIDE SEQUENCE [LARGE SCALE GENOMIC DNA]</scope>
    <source>
        <strain evidence="7 8">CBS 226.95</strain>
    </source>
</reference>
<dbReference type="Proteomes" id="UP000241690">
    <property type="component" value="Unassembled WGS sequence"/>
</dbReference>
<proteinExistence type="inferred from homology"/>
<dbReference type="EMBL" id="KZ679682">
    <property type="protein sequence ID" value="PTB53116.1"/>
    <property type="molecule type" value="Genomic_DNA"/>
</dbReference>
<dbReference type="InterPro" id="IPR002938">
    <property type="entry name" value="FAD-bd"/>
</dbReference>
<dbReference type="STRING" id="983964.A0A2T4A7U6"/>
<dbReference type="RefSeq" id="XP_024772793.1">
    <property type="nucleotide sequence ID" value="XM_024921438.1"/>
</dbReference>
<sequence>MAPSTTDSIANSEGVVIKKTAFSISSIKLQTASYPTRSLEFLQKLDQSAASNGLLNGSSYLNGGSKPSPLLFKVIVVGAGLGGLATAIALAKGGHVVTVLEQAPALGEVGAGIQVPPNSAKLLLKWGLGPLLGDRVVEPEGITFRRWSNGKPIGYTKLQPDFRSSFGAPYYVVHRAHLHDALHQLALQLGVDVRVNHKVIEYNEENPSVKVEDGTILSADLVIAADGVKSLARNHILRDEKKEPIRTGFAAYRATVDVEKMRDDPDTAWLLEKPALNIWIGPERHVMTYTIASGKSFNMVLSHIDHSDPSTWRPETAIDDMRAYFEGWDPKLFKVISKINKTLKWPLMSGDASISRWVAQSGKLLMLGDAAHAMVPYMSQGAAMAVEDGAALATSLSHVTDLSELPKALSIFETERMKRSGQMQEASLVNGRLWHFEDGPEQQARDEAMRPEVEGRHFIQSPNQWSDPVTQAWAYGYDAEEEIEKRWKQSK</sequence>
<keyword evidence="2" id="KW-0285">Flavoprotein</keyword>
<keyword evidence="4" id="KW-0560">Oxidoreductase</keyword>
<evidence type="ECO:0000256" key="2">
    <source>
        <dbReference type="ARBA" id="ARBA00022630"/>
    </source>
</evidence>
<protein>
    <recommendedName>
        <fullName evidence="6">FAD-binding domain-containing protein</fullName>
    </recommendedName>
</protein>
<dbReference type="GO" id="GO:0004497">
    <property type="term" value="F:monooxygenase activity"/>
    <property type="evidence" value="ECO:0007669"/>
    <property type="project" value="UniProtKB-KW"/>
</dbReference>
<feature type="domain" description="FAD-binding" evidence="6">
    <location>
        <begin position="73"/>
        <end position="424"/>
    </location>
</feature>
<dbReference type="InterPro" id="IPR036188">
    <property type="entry name" value="FAD/NAD-bd_sf"/>
</dbReference>
<dbReference type="SUPFAM" id="SSF51905">
    <property type="entry name" value="FAD/NAD(P)-binding domain"/>
    <property type="match status" value="1"/>
</dbReference>
<comment type="similarity">
    <text evidence="1">Belongs to the paxM FAD-dependent monooxygenase family.</text>
</comment>
<dbReference type="SUPFAM" id="SSF54373">
    <property type="entry name" value="FAD-linked reductases, C-terminal domain"/>
    <property type="match status" value="1"/>
</dbReference>